<dbReference type="PANTHER" id="PTHR11407:SF21">
    <property type="entry name" value="LYSOZYME-LIKE PROTEIN 4"/>
    <property type="match status" value="1"/>
</dbReference>
<evidence type="ECO:0000259" key="3">
    <source>
        <dbReference type="PROSITE" id="PS00128"/>
    </source>
</evidence>
<dbReference type="PANTHER" id="PTHR11407">
    <property type="entry name" value="LYSOZYME C"/>
    <property type="match status" value="1"/>
</dbReference>
<feature type="domain" description="Glycosyl hydrolases family 22 (GH22)" evidence="3">
    <location>
        <begin position="125"/>
        <end position="143"/>
    </location>
</feature>
<dbReference type="PROSITE" id="PS51348">
    <property type="entry name" value="GLYCOSYL_HYDROL_F22_2"/>
    <property type="match status" value="1"/>
</dbReference>
<dbReference type="Gene3D" id="1.10.530.10">
    <property type="match status" value="1"/>
</dbReference>
<evidence type="ECO:0000313" key="5">
    <source>
        <dbReference type="Proteomes" id="UP000308365"/>
    </source>
</evidence>
<feature type="non-terminal residue" evidence="4">
    <location>
        <position position="1"/>
    </location>
</feature>
<reference evidence="4" key="1">
    <citation type="journal article" date="2019" name="IScience">
        <title>Narwhal Genome Reveals Long-Term Low Genetic Diversity despite Current Large Abundance Size.</title>
        <authorList>
            <person name="Westbury M.V."/>
            <person name="Petersen B."/>
            <person name="Garde E."/>
            <person name="Heide-Jorgensen M.P."/>
            <person name="Lorenzen E.D."/>
        </authorList>
    </citation>
    <scope>NUCLEOTIDE SEQUENCE</scope>
    <source>
        <strain evidence="4">MVW</strain>
        <tissue evidence="4">Liver</tissue>
    </source>
</reference>
<protein>
    <recommendedName>
        <fullName evidence="3">Glycosyl hydrolases family 22 (GH22) domain-containing protein</fullName>
    </recommendedName>
</protein>
<name>A0A4U1EDG4_MONMO</name>
<dbReference type="InterPro" id="IPR001916">
    <property type="entry name" value="Glyco_hydro_22"/>
</dbReference>
<feature type="transmembrane region" description="Helical" evidence="2">
    <location>
        <begin position="48"/>
        <end position="71"/>
    </location>
</feature>
<comment type="caution">
    <text evidence="4">The sequence shown here is derived from an EMBL/GenBank/DDBJ whole genome shotgun (WGS) entry which is preliminary data.</text>
</comment>
<dbReference type="EMBL" id="RWIC01002898">
    <property type="protein sequence ID" value="TKC33516.1"/>
    <property type="molecule type" value="Genomic_DNA"/>
</dbReference>
<evidence type="ECO:0000313" key="4">
    <source>
        <dbReference type="EMBL" id="TKC33516.1"/>
    </source>
</evidence>
<keyword evidence="1" id="KW-1015">Disulfide bond</keyword>
<evidence type="ECO:0000256" key="2">
    <source>
        <dbReference type="SAM" id="Phobius"/>
    </source>
</evidence>
<organism evidence="4 5">
    <name type="scientific">Monodon monoceros</name>
    <name type="common">Narwhal</name>
    <name type="synonym">Ceratodon monodon</name>
    <dbReference type="NCBI Taxonomy" id="40151"/>
    <lineage>
        <taxon>Eukaryota</taxon>
        <taxon>Metazoa</taxon>
        <taxon>Chordata</taxon>
        <taxon>Craniata</taxon>
        <taxon>Vertebrata</taxon>
        <taxon>Euteleostomi</taxon>
        <taxon>Mammalia</taxon>
        <taxon>Eutheria</taxon>
        <taxon>Laurasiatheria</taxon>
        <taxon>Artiodactyla</taxon>
        <taxon>Whippomorpha</taxon>
        <taxon>Cetacea</taxon>
        <taxon>Odontoceti</taxon>
        <taxon>Monodontidae</taxon>
        <taxon>Monodon</taxon>
    </lineage>
</organism>
<gene>
    <name evidence="4" type="ORF">EI555_020249</name>
</gene>
<dbReference type="SUPFAM" id="SSF53955">
    <property type="entry name" value="Lysozyme-like"/>
    <property type="match status" value="1"/>
</dbReference>
<keyword evidence="2" id="KW-0812">Transmembrane</keyword>
<accession>A0A4U1EDG4</accession>
<sequence length="173" mass="18976">RCTDIDADTNVIIDCVIGVPVISVRITCDSIHSPGGHHPELERMKVSMVLSLIGYLVVPSGAAVLGCCVVAKKLHEGGLSDFEGYSLENWVCLTAAYDSLRGDYTGYGLFQIRNRDRCDHGKNRCHVSCSALLNPNLKETIECAKKIVSSLTSWTLNCQDSDTLERWLDGCKL</sequence>
<proteinExistence type="predicted"/>
<dbReference type="GO" id="GO:0001669">
    <property type="term" value="C:acrosomal vesicle"/>
    <property type="evidence" value="ECO:0007669"/>
    <property type="project" value="TreeGrafter"/>
</dbReference>
<dbReference type="PROSITE" id="PS00128">
    <property type="entry name" value="GLYCOSYL_HYDROL_F22_1"/>
    <property type="match status" value="1"/>
</dbReference>
<keyword evidence="2" id="KW-0472">Membrane</keyword>
<dbReference type="SMART" id="SM00263">
    <property type="entry name" value="LYZ1"/>
    <property type="match status" value="1"/>
</dbReference>
<dbReference type="Pfam" id="PF00062">
    <property type="entry name" value="Lys"/>
    <property type="match status" value="1"/>
</dbReference>
<dbReference type="Proteomes" id="UP000308365">
    <property type="component" value="Unassembled WGS sequence"/>
</dbReference>
<dbReference type="AlphaFoldDB" id="A0A4U1EDG4"/>
<dbReference type="InterPro" id="IPR023346">
    <property type="entry name" value="Lysozyme-like_dom_sf"/>
</dbReference>
<evidence type="ECO:0000256" key="1">
    <source>
        <dbReference type="ARBA" id="ARBA00023157"/>
    </source>
</evidence>
<dbReference type="GO" id="GO:0036126">
    <property type="term" value="C:sperm flagellum"/>
    <property type="evidence" value="ECO:0007669"/>
    <property type="project" value="TreeGrafter"/>
</dbReference>
<keyword evidence="2" id="KW-1133">Transmembrane helix</keyword>
<dbReference type="InterPro" id="IPR019799">
    <property type="entry name" value="Glyco_hydro_22_CS"/>
</dbReference>
<dbReference type="GO" id="GO:0007342">
    <property type="term" value="P:fusion of sperm to egg plasma membrane involved in single fertilization"/>
    <property type="evidence" value="ECO:0007669"/>
    <property type="project" value="TreeGrafter"/>
</dbReference>